<dbReference type="FunFam" id="2.40.10.10:FF:000014">
    <property type="entry name" value="Complement factor D"/>
    <property type="match status" value="1"/>
</dbReference>
<accession>A0A6J0A728</accession>
<dbReference type="PRINTS" id="PR00722">
    <property type="entry name" value="CHYMOTRYPSIN"/>
</dbReference>
<keyword evidence="4 7" id="KW-0720">Serine protease</keyword>
<dbReference type="InterPro" id="IPR001254">
    <property type="entry name" value="Trypsin_dom"/>
</dbReference>
<evidence type="ECO:0000256" key="5">
    <source>
        <dbReference type="ARBA" id="ARBA00023145"/>
    </source>
</evidence>
<dbReference type="GeneID" id="106987873"/>
<feature type="region of interest" description="Disordered" evidence="8">
    <location>
        <begin position="1"/>
        <end position="24"/>
    </location>
</feature>
<dbReference type="PANTHER" id="PTHR24271">
    <property type="entry name" value="KALLIKREIN-RELATED"/>
    <property type="match status" value="1"/>
</dbReference>
<dbReference type="PANTHER" id="PTHR24271:SF58">
    <property type="entry name" value="DUODENASE-1"/>
    <property type="match status" value="1"/>
</dbReference>
<dbReference type="SMART" id="SM00020">
    <property type="entry name" value="Tryp_SPc"/>
    <property type="match status" value="1"/>
</dbReference>
<dbReference type="RefSeq" id="XP_014941697.2">
    <property type="nucleotide sequence ID" value="XM_015086211.3"/>
</dbReference>
<dbReference type="InterPro" id="IPR018114">
    <property type="entry name" value="TRYPSIN_HIS"/>
</dbReference>
<keyword evidence="6" id="KW-1015">Disulfide bond</keyword>
<keyword evidence="10" id="KW-1185">Reference proteome</keyword>
<evidence type="ECO:0000313" key="10">
    <source>
        <dbReference type="Proteomes" id="UP001652583"/>
    </source>
</evidence>
<evidence type="ECO:0000256" key="3">
    <source>
        <dbReference type="ARBA" id="ARBA00022801"/>
    </source>
</evidence>
<dbReference type="GO" id="GO:0004252">
    <property type="term" value="F:serine-type endopeptidase activity"/>
    <property type="evidence" value="ECO:0007669"/>
    <property type="project" value="InterPro"/>
</dbReference>
<keyword evidence="1 7" id="KW-0645">Protease</keyword>
<dbReference type="Pfam" id="PF00089">
    <property type="entry name" value="Trypsin"/>
    <property type="match status" value="1"/>
</dbReference>
<dbReference type="CDD" id="cd00190">
    <property type="entry name" value="Tryp_SPc"/>
    <property type="match status" value="1"/>
</dbReference>
<evidence type="ECO:0000256" key="2">
    <source>
        <dbReference type="ARBA" id="ARBA00022729"/>
    </source>
</evidence>
<dbReference type="KEGG" id="aju:106987873"/>
<evidence type="ECO:0000256" key="7">
    <source>
        <dbReference type="RuleBase" id="RU363034"/>
    </source>
</evidence>
<keyword evidence="2" id="KW-0732">Signal</keyword>
<evidence type="ECO:0000256" key="8">
    <source>
        <dbReference type="SAM" id="MobiDB-lite"/>
    </source>
</evidence>
<reference evidence="11" key="1">
    <citation type="submission" date="2025-08" db="UniProtKB">
        <authorList>
            <consortium name="RefSeq"/>
        </authorList>
    </citation>
    <scope>IDENTIFICATION</scope>
    <source>
        <tissue evidence="11">Blood</tissue>
    </source>
</reference>
<proteinExistence type="predicted"/>
<dbReference type="InterPro" id="IPR009003">
    <property type="entry name" value="Peptidase_S1_PA"/>
</dbReference>
<dbReference type="InterPro" id="IPR043504">
    <property type="entry name" value="Peptidase_S1_PA_chymotrypsin"/>
</dbReference>
<evidence type="ECO:0000313" key="11">
    <source>
        <dbReference type="RefSeq" id="XP_014941697.2"/>
    </source>
</evidence>
<organism evidence="10 11">
    <name type="scientific">Acinonyx jubatus</name>
    <name type="common">Cheetah</name>
    <dbReference type="NCBI Taxonomy" id="32536"/>
    <lineage>
        <taxon>Eukaryota</taxon>
        <taxon>Metazoa</taxon>
        <taxon>Chordata</taxon>
        <taxon>Craniata</taxon>
        <taxon>Vertebrata</taxon>
        <taxon>Euteleostomi</taxon>
        <taxon>Mammalia</taxon>
        <taxon>Eutheria</taxon>
        <taxon>Laurasiatheria</taxon>
        <taxon>Carnivora</taxon>
        <taxon>Feliformia</taxon>
        <taxon>Felidae</taxon>
        <taxon>Felinae</taxon>
        <taxon>Acinonyx</taxon>
    </lineage>
</organism>
<keyword evidence="3 7" id="KW-0378">Hydrolase</keyword>
<dbReference type="Proteomes" id="UP001652583">
    <property type="component" value="Chromosome B3"/>
</dbReference>
<feature type="domain" description="Peptidase S1" evidence="9">
    <location>
        <begin position="51"/>
        <end position="277"/>
    </location>
</feature>
<evidence type="ECO:0000256" key="6">
    <source>
        <dbReference type="ARBA" id="ARBA00023157"/>
    </source>
</evidence>
<dbReference type="InterPro" id="IPR001314">
    <property type="entry name" value="Peptidase_S1A"/>
</dbReference>
<dbReference type="InterPro" id="IPR033116">
    <property type="entry name" value="TRYPSIN_SER"/>
</dbReference>
<dbReference type="Gene3D" id="2.40.10.10">
    <property type="entry name" value="Trypsin-like serine proteases"/>
    <property type="match status" value="2"/>
</dbReference>
<keyword evidence="5" id="KW-0865">Zymogen</keyword>
<evidence type="ECO:0000256" key="1">
    <source>
        <dbReference type="ARBA" id="ARBA00022670"/>
    </source>
</evidence>
<dbReference type="SUPFAM" id="SSF50494">
    <property type="entry name" value="Trypsin-like serine proteases"/>
    <property type="match status" value="1"/>
</dbReference>
<gene>
    <name evidence="11" type="primary">LOC106987873</name>
</gene>
<dbReference type="PROSITE" id="PS50240">
    <property type="entry name" value="TRYPSIN_DOM"/>
    <property type="match status" value="1"/>
</dbReference>
<evidence type="ECO:0000259" key="9">
    <source>
        <dbReference type="PROSITE" id="PS50240"/>
    </source>
</evidence>
<dbReference type="FunFam" id="2.40.10.10:FF:000005">
    <property type="entry name" value="Serine protease 37"/>
    <property type="match status" value="1"/>
</dbReference>
<dbReference type="PROSITE" id="PS00134">
    <property type="entry name" value="TRYPSIN_HIS"/>
    <property type="match status" value="1"/>
</dbReference>
<dbReference type="GO" id="GO:0006508">
    <property type="term" value="P:proteolysis"/>
    <property type="evidence" value="ECO:0007669"/>
    <property type="project" value="UniProtKB-KW"/>
</dbReference>
<dbReference type="AlphaFoldDB" id="A0A6J0A728"/>
<name>A0A6J0A728_ACIJB</name>
<sequence>MNTTTPEKNTRERTLGRGTSSSDLGSLLEKMQPLLLLLTFLLTSKAEAGKIIGGHEANPHSRPYMAFLQIYKPDKTWKQCGGFLVREDFVLTAAHCWGSLMTVTLGAHNIKKKERTQQIIPVREIIRPSGYTSETFLNDIMLLQLSKKARLDASVRPIKLPKRNVRVRPGTVCSVAGWGQFRMDSSSGAEKLHEVELEIQKDEQCMSHYNHLYNPATQMCVGNPRRKKSALQGDSGGPLVCNNVAQGIVSCVKHCGTPPLVYTRISGFMHWIEKIMRHFSPPGPDSDASRINPSTFSGAEARTALGKEGGEEAARDLINFHL</sequence>
<protein>
    <submittedName>
        <fullName evidence="11">Mast cell protease 1A-like isoform X1</fullName>
    </submittedName>
</protein>
<evidence type="ECO:0000256" key="4">
    <source>
        <dbReference type="ARBA" id="ARBA00022825"/>
    </source>
</evidence>
<dbReference type="PROSITE" id="PS00135">
    <property type="entry name" value="TRYPSIN_SER"/>
    <property type="match status" value="1"/>
</dbReference>
<dbReference type="GO" id="GO:0005737">
    <property type="term" value="C:cytoplasm"/>
    <property type="evidence" value="ECO:0007669"/>
    <property type="project" value="TreeGrafter"/>
</dbReference>